<dbReference type="PANTHER" id="PTHR10083:SF374">
    <property type="entry name" value="BPTI_KUNITZ INHIBITOR DOMAIN-CONTAINING PROTEIN"/>
    <property type="match status" value="1"/>
</dbReference>
<dbReference type="FunFam" id="4.10.410.10:FF:000020">
    <property type="entry name" value="Collagen, type VI, alpha 3"/>
    <property type="match status" value="3"/>
</dbReference>
<dbReference type="Gene3D" id="4.10.75.10">
    <property type="entry name" value="Elafin-like"/>
    <property type="match status" value="1"/>
</dbReference>
<evidence type="ECO:0000259" key="7">
    <source>
        <dbReference type="PROSITE" id="PS50279"/>
    </source>
</evidence>
<feature type="domain" description="BPTI/Kunitz inhibitor" evidence="7">
    <location>
        <begin position="277"/>
        <end position="327"/>
    </location>
</feature>
<keyword evidence="10" id="KW-1185">Reference proteome</keyword>
<feature type="domain" description="BPTI/Kunitz inhibitor" evidence="7">
    <location>
        <begin position="53"/>
        <end position="103"/>
    </location>
</feature>
<feature type="domain" description="WAP" evidence="8">
    <location>
        <begin position="441"/>
        <end position="485"/>
    </location>
</feature>
<dbReference type="InterPro" id="IPR002223">
    <property type="entry name" value="Kunitz_BPTI"/>
</dbReference>
<reference evidence="9" key="3">
    <citation type="submission" date="2025-09" db="UniProtKB">
        <authorList>
            <consortium name="Ensembl"/>
        </authorList>
    </citation>
    <scope>IDENTIFICATION</scope>
</reference>
<dbReference type="SUPFAM" id="SSF57362">
    <property type="entry name" value="BPTI-like"/>
    <property type="match status" value="8"/>
</dbReference>
<evidence type="ECO:0000313" key="9">
    <source>
        <dbReference type="Ensembl" id="ENSPMRP00000010598.1"/>
    </source>
</evidence>
<keyword evidence="6" id="KW-1015">Disulfide bond</keyword>
<name>A0A670IFS3_PODMU</name>
<dbReference type="PROSITE" id="PS50279">
    <property type="entry name" value="BPTI_KUNITZ_2"/>
    <property type="match status" value="8"/>
</dbReference>
<reference evidence="9 10" key="1">
    <citation type="journal article" date="2019" name="Proc. Natl. Acad. Sci. U.S.A.">
        <title>Regulatory changes in pterin and carotenoid genes underlie balanced color polymorphisms in the wall lizard.</title>
        <authorList>
            <person name="Andrade P."/>
            <person name="Pinho C."/>
            <person name="Perez I de Lanuza G."/>
            <person name="Afonso S."/>
            <person name="Brejcha J."/>
            <person name="Rubin C.J."/>
            <person name="Wallerman O."/>
            <person name="Pereira P."/>
            <person name="Sabatino S.J."/>
            <person name="Bellati A."/>
            <person name="Pellitteri-Rosa D."/>
            <person name="Bosakova Z."/>
            <person name="Bunikis I."/>
            <person name="Carretero M.A."/>
            <person name="Feiner N."/>
            <person name="Marsik P."/>
            <person name="Pauperio F."/>
            <person name="Salvi D."/>
            <person name="Soler L."/>
            <person name="While G.M."/>
            <person name="Uller T."/>
            <person name="Font E."/>
            <person name="Andersson L."/>
            <person name="Carneiro M."/>
        </authorList>
    </citation>
    <scope>NUCLEOTIDE SEQUENCE</scope>
</reference>
<dbReference type="CDD" id="cd22593">
    <property type="entry name" value="Kunitz_conkunitzin"/>
    <property type="match status" value="1"/>
</dbReference>
<dbReference type="PROSITE" id="PS51390">
    <property type="entry name" value="WAP"/>
    <property type="match status" value="1"/>
</dbReference>
<protein>
    <submittedName>
        <fullName evidence="9">Papilin-like</fullName>
    </submittedName>
</protein>
<dbReference type="Ensembl" id="ENSPMRT00000011307.1">
    <property type="protein sequence ID" value="ENSPMRP00000010598.1"/>
    <property type="gene ID" value="ENSPMRG00000007050.1"/>
</dbReference>
<evidence type="ECO:0000256" key="5">
    <source>
        <dbReference type="ARBA" id="ARBA00022900"/>
    </source>
</evidence>
<dbReference type="InterPro" id="IPR020901">
    <property type="entry name" value="Prtase_inh_Kunz-CS"/>
</dbReference>
<dbReference type="InterPro" id="IPR036645">
    <property type="entry name" value="Elafin-like_sf"/>
</dbReference>
<gene>
    <name evidence="9" type="primary">LOC114599865</name>
</gene>
<feature type="domain" description="BPTI/Kunitz inhibitor" evidence="7">
    <location>
        <begin position="221"/>
        <end position="271"/>
    </location>
</feature>
<comment type="similarity">
    <text evidence="2">Belongs to the venom Kunitz-type family.</text>
</comment>
<dbReference type="InterPro" id="IPR036880">
    <property type="entry name" value="Kunitz_BPTI_sf"/>
</dbReference>
<evidence type="ECO:0000256" key="2">
    <source>
        <dbReference type="ARBA" id="ARBA00008415"/>
    </source>
</evidence>
<dbReference type="PRINTS" id="PR00759">
    <property type="entry name" value="BASICPTASE"/>
</dbReference>
<evidence type="ECO:0000259" key="8">
    <source>
        <dbReference type="PROSITE" id="PS51390"/>
    </source>
</evidence>
<accession>A0A670IFS3</accession>
<dbReference type="CDD" id="cd00199">
    <property type="entry name" value="WAP"/>
    <property type="match status" value="1"/>
</dbReference>
<dbReference type="Pfam" id="PF00095">
    <property type="entry name" value="WAP"/>
    <property type="match status" value="1"/>
</dbReference>
<evidence type="ECO:0000256" key="3">
    <source>
        <dbReference type="ARBA" id="ARBA00022525"/>
    </source>
</evidence>
<keyword evidence="4" id="KW-0646">Protease inhibitor</keyword>
<dbReference type="InterPro" id="IPR050098">
    <property type="entry name" value="TFPI/VKTCI-like"/>
</dbReference>
<dbReference type="PANTHER" id="PTHR10083">
    <property type="entry name" value="KUNITZ-TYPE PROTEASE INHIBITOR-RELATED"/>
    <property type="match status" value="1"/>
</dbReference>
<feature type="domain" description="BPTI/Kunitz inhibitor" evidence="7">
    <location>
        <begin position="1"/>
        <end position="47"/>
    </location>
</feature>
<evidence type="ECO:0000256" key="1">
    <source>
        <dbReference type="ARBA" id="ARBA00004613"/>
    </source>
</evidence>
<dbReference type="PROSITE" id="PS00280">
    <property type="entry name" value="BPTI_KUNITZ_1"/>
    <property type="match status" value="3"/>
</dbReference>
<dbReference type="Gene3D" id="4.10.410.10">
    <property type="entry name" value="Pancreatic trypsin inhibitor Kunitz domain"/>
    <property type="match status" value="8"/>
</dbReference>
<proteinExistence type="inferred from homology"/>
<evidence type="ECO:0000313" key="10">
    <source>
        <dbReference type="Proteomes" id="UP000472272"/>
    </source>
</evidence>
<dbReference type="SMART" id="SM00131">
    <property type="entry name" value="KU"/>
    <property type="match status" value="8"/>
</dbReference>
<dbReference type="CDD" id="cd00109">
    <property type="entry name" value="Kunitz-type"/>
    <property type="match status" value="6"/>
</dbReference>
<dbReference type="GO" id="GO:0005615">
    <property type="term" value="C:extracellular space"/>
    <property type="evidence" value="ECO:0007669"/>
    <property type="project" value="TreeGrafter"/>
</dbReference>
<dbReference type="Proteomes" id="UP000472272">
    <property type="component" value="Chromosome 6"/>
</dbReference>
<dbReference type="GeneTree" id="ENSGT00940000164331"/>
<keyword evidence="3" id="KW-0964">Secreted</keyword>
<dbReference type="FunFam" id="4.10.410.10:FF:000004">
    <property type="entry name" value="Tissue factor pathway inhibitor"/>
    <property type="match status" value="1"/>
</dbReference>
<dbReference type="GO" id="GO:0004867">
    <property type="term" value="F:serine-type endopeptidase inhibitor activity"/>
    <property type="evidence" value="ECO:0007669"/>
    <property type="project" value="UniProtKB-KW"/>
</dbReference>
<evidence type="ECO:0000256" key="6">
    <source>
        <dbReference type="ARBA" id="ARBA00023157"/>
    </source>
</evidence>
<feature type="domain" description="BPTI/Kunitz inhibitor" evidence="7">
    <location>
        <begin position="333"/>
        <end position="383"/>
    </location>
</feature>
<feature type="domain" description="BPTI/Kunitz inhibitor" evidence="7">
    <location>
        <begin position="165"/>
        <end position="215"/>
    </location>
</feature>
<dbReference type="SMART" id="SM00217">
    <property type="entry name" value="WAP"/>
    <property type="match status" value="1"/>
</dbReference>
<organism evidence="9 10">
    <name type="scientific">Podarcis muralis</name>
    <name type="common">Wall lizard</name>
    <name type="synonym">Lacerta muralis</name>
    <dbReference type="NCBI Taxonomy" id="64176"/>
    <lineage>
        <taxon>Eukaryota</taxon>
        <taxon>Metazoa</taxon>
        <taxon>Chordata</taxon>
        <taxon>Craniata</taxon>
        <taxon>Vertebrata</taxon>
        <taxon>Euteleostomi</taxon>
        <taxon>Lepidosauria</taxon>
        <taxon>Squamata</taxon>
        <taxon>Bifurcata</taxon>
        <taxon>Unidentata</taxon>
        <taxon>Episquamata</taxon>
        <taxon>Laterata</taxon>
        <taxon>Lacertibaenia</taxon>
        <taxon>Lacertidae</taxon>
        <taxon>Podarcis</taxon>
    </lineage>
</organism>
<dbReference type="InterPro" id="IPR008197">
    <property type="entry name" value="WAP_dom"/>
</dbReference>
<dbReference type="OMA" id="KECEHAC"/>
<dbReference type="FunFam" id="4.10.410.10:FF:000005">
    <property type="entry name" value="Pancreatic trypsin inhibitor"/>
    <property type="match status" value="1"/>
</dbReference>
<evidence type="ECO:0000256" key="4">
    <source>
        <dbReference type="ARBA" id="ARBA00022690"/>
    </source>
</evidence>
<feature type="domain" description="BPTI/Kunitz inhibitor" evidence="7">
    <location>
        <begin position="389"/>
        <end position="439"/>
    </location>
</feature>
<dbReference type="PRINTS" id="PR00003">
    <property type="entry name" value="4DISULPHCORE"/>
</dbReference>
<dbReference type="Pfam" id="PF00014">
    <property type="entry name" value="Kunitz_BPTI"/>
    <property type="match status" value="8"/>
</dbReference>
<dbReference type="AlphaFoldDB" id="A0A670IFS3"/>
<dbReference type="FunFam" id="4.10.410.10:FF:000011">
    <property type="entry name" value="Tissue factor pathway inhibitor"/>
    <property type="match status" value="1"/>
</dbReference>
<comment type="subcellular location">
    <subcellularLocation>
        <location evidence="1">Secreted</location>
    </subcellularLocation>
</comment>
<feature type="domain" description="BPTI/Kunitz inhibitor" evidence="7">
    <location>
        <begin position="109"/>
        <end position="159"/>
    </location>
</feature>
<keyword evidence="5" id="KW-0722">Serine protease inhibitor</keyword>
<reference evidence="9" key="2">
    <citation type="submission" date="2025-08" db="UniProtKB">
        <authorList>
            <consortium name="Ensembl"/>
        </authorList>
    </citation>
    <scope>IDENTIFICATION</scope>
</reference>
<sequence>MDPGRCKSYQPMFYYSPSNRTCQMFIYGGCEGNGNRFSTQEQCLWTCRNPDICKLPEDNGSCNNHKLSYYYNYANKTCERFTYHGCDGNENRFRTLEQCRSTCLYPEICKLPADPGPCDAYFPMFYYNHHNQSCLPFVYGGCGGNLNRFETLEGCVQQCRNPDICVLPRDSGPCLDYSLMYHYSPSKETCLPFPYGGCQGNANRFATTEECLDTCGSKDICKLPVDSGPCLALFPKFYYNAQNKTCEMFYYGGCGGNDNQFETQMECIWRCRNPDICKLPKETGPCKAAMPRYYYNPATKTCEVFIYGGCEGNENRFESLSECEHACKKPDICRLPSNPGEGDHSIHLFYYSRLGAGCYPFTYRGHKGNANRFATLVECEETCRDPDICQLPQKPGPCDTYVQRFYFNSTSRECTPFDYGNCRGNLNNFPTEEECQLACKGPEKPGVCPPPDPANCLMTCQKDCDCPGGKKCCSNQCGQVCKEPVKEVSLDTHSGQTDACGKPASTRATLSPPVVSSNQRCLQT</sequence>
<dbReference type="SUPFAM" id="SSF57256">
    <property type="entry name" value="Elafin-like"/>
    <property type="match status" value="1"/>
</dbReference>